<dbReference type="Pfam" id="PF05383">
    <property type="entry name" value="La"/>
    <property type="match status" value="1"/>
</dbReference>
<dbReference type="SMART" id="SM00715">
    <property type="entry name" value="LA"/>
    <property type="match status" value="1"/>
</dbReference>
<evidence type="ECO:0000313" key="5">
    <source>
        <dbReference type="EMBL" id="KAK9713202.1"/>
    </source>
</evidence>
<evidence type="ECO:0000256" key="2">
    <source>
        <dbReference type="PROSITE-ProRule" id="PRU00332"/>
    </source>
</evidence>
<feature type="compositionally biased region" description="Low complexity" evidence="3">
    <location>
        <begin position="52"/>
        <end position="61"/>
    </location>
</feature>
<dbReference type="Proteomes" id="UP001443914">
    <property type="component" value="Unassembled WGS sequence"/>
</dbReference>
<feature type="domain" description="HTH La-type RNA-binding" evidence="4">
    <location>
        <begin position="334"/>
        <end position="423"/>
    </location>
</feature>
<dbReference type="PANTHER" id="PTHR22792:SF132">
    <property type="entry name" value="LA-RELATED PROTEIN 1"/>
    <property type="match status" value="1"/>
</dbReference>
<comment type="caution">
    <text evidence="5">The sequence shown here is derived from an EMBL/GenBank/DDBJ whole genome shotgun (WGS) entry which is preliminary data.</text>
</comment>
<dbReference type="InterPro" id="IPR036390">
    <property type="entry name" value="WH_DNA-bd_sf"/>
</dbReference>
<accession>A0AAW1K5N4</accession>
<dbReference type="InterPro" id="IPR036388">
    <property type="entry name" value="WH-like_DNA-bd_sf"/>
</dbReference>
<evidence type="ECO:0000259" key="4">
    <source>
        <dbReference type="PROSITE" id="PS50961"/>
    </source>
</evidence>
<feature type="region of interest" description="Disordered" evidence="3">
    <location>
        <begin position="1"/>
        <end position="94"/>
    </location>
</feature>
<feature type="compositionally biased region" description="Low complexity" evidence="3">
    <location>
        <begin position="129"/>
        <end position="156"/>
    </location>
</feature>
<feature type="compositionally biased region" description="Polar residues" evidence="3">
    <location>
        <begin position="197"/>
        <end position="214"/>
    </location>
</feature>
<evidence type="ECO:0000256" key="3">
    <source>
        <dbReference type="SAM" id="MobiDB-lite"/>
    </source>
</evidence>
<dbReference type="PANTHER" id="PTHR22792">
    <property type="entry name" value="LUPUS LA PROTEIN-RELATED"/>
    <property type="match status" value="1"/>
</dbReference>
<dbReference type="SUPFAM" id="SSF46785">
    <property type="entry name" value="Winged helix' DNA-binding domain"/>
    <property type="match status" value="1"/>
</dbReference>
<dbReference type="EMBL" id="JBDFQZ010000006">
    <property type="protein sequence ID" value="KAK9713201.1"/>
    <property type="molecule type" value="Genomic_DNA"/>
</dbReference>
<reference evidence="5 6" key="1">
    <citation type="submission" date="2024-03" db="EMBL/GenBank/DDBJ databases">
        <title>WGS assembly of Saponaria officinalis var. Norfolk2.</title>
        <authorList>
            <person name="Jenkins J."/>
            <person name="Shu S."/>
            <person name="Grimwood J."/>
            <person name="Barry K."/>
            <person name="Goodstein D."/>
            <person name="Schmutz J."/>
            <person name="Leebens-Mack J."/>
            <person name="Osbourn A."/>
        </authorList>
    </citation>
    <scope>NUCLEOTIDE SEQUENCE [LARGE SCALE GENOMIC DNA]</scope>
    <source>
        <strain evidence="6">cv. Norfolk2</strain>
        <strain evidence="5">JIC</strain>
        <tissue evidence="5">Leaf</tissue>
    </source>
</reference>
<dbReference type="InterPro" id="IPR006630">
    <property type="entry name" value="La_HTH"/>
</dbReference>
<dbReference type="GO" id="GO:0005737">
    <property type="term" value="C:cytoplasm"/>
    <property type="evidence" value="ECO:0007669"/>
    <property type="project" value="UniProtKB-ARBA"/>
</dbReference>
<dbReference type="PROSITE" id="PS50961">
    <property type="entry name" value="HTH_LA"/>
    <property type="match status" value="1"/>
</dbReference>
<keyword evidence="6" id="KW-1185">Reference proteome</keyword>
<keyword evidence="1 2" id="KW-0694">RNA-binding</keyword>
<feature type="compositionally biased region" description="Polar residues" evidence="3">
    <location>
        <begin position="169"/>
        <end position="184"/>
    </location>
</feature>
<gene>
    <name evidence="5" type="ORF">RND81_06G011200</name>
</gene>
<organism evidence="5 6">
    <name type="scientific">Saponaria officinalis</name>
    <name type="common">Common soapwort</name>
    <name type="synonym">Lychnis saponaria</name>
    <dbReference type="NCBI Taxonomy" id="3572"/>
    <lineage>
        <taxon>Eukaryota</taxon>
        <taxon>Viridiplantae</taxon>
        <taxon>Streptophyta</taxon>
        <taxon>Embryophyta</taxon>
        <taxon>Tracheophyta</taxon>
        <taxon>Spermatophyta</taxon>
        <taxon>Magnoliopsida</taxon>
        <taxon>eudicotyledons</taxon>
        <taxon>Gunneridae</taxon>
        <taxon>Pentapetalae</taxon>
        <taxon>Caryophyllales</taxon>
        <taxon>Caryophyllaceae</taxon>
        <taxon>Caryophylleae</taxon>
        <taxon>Saponaria</taxon>
    </lineage>
</organism>
<dbReference type="Gene3D" id="1.10.10.10">
    <property type="entry name" value="Winged helix-like DNA-binding domain superfamily/Winged helix DNA-binding domain"/>
    <property type="match status" value="1"/>
</dbReference>
<dbReference type="EMBL" id="JBDFQZ010000006">
    <property type="protein sequence ID" value="KAK9713202.1"/>
    <property type="molecule type" value="Genomic_DNA"/>
</dbReference>
<feature type="compositionally biased region" description="Polar residues" evidence="3">
    <location>
        <begin position="62"/>
        <end position="77"/>
    </location>
</feature>
<feature type="compositionally biased region" description="Basic and acidic residues" evidence="3">
    <location>
        <begin position="216"/>
        <end position="229"/>
    </location>
</feature>
<protein>
    <recommendedName>
        <fullName evidence="4">HTH La-type RNA-binding domain-containing protein</fullName>
    </recommendedName>
</protein>
<dbReference type="CDD" id="cd07323">
    <property type="entry name" value="LAM"/>
    <property type="match status" value="1"/>
</dbReference>
<dbReference type="GO" id="GO:0003723">
    <property type="term" value="F:RNA binding"/>
    <property type="evidence" value="ECO:0007669"/>
    <property type="project" value="UniProtKB-UniRule"/>
</dbReference>
<name>A0AAW1K5N4_SAPOF</name>
<feature type="compositionally biased region" description="Low complexity" evidence="3">
    <location>
        <begin position="7"/>
        <end position="26"/>
    </location>
</feature>
<feature type="region of interest" description="Disordered" evidence="3">
    <location>
        <begin position="117"/>
        <end position="293"/>
    </location>
</feature>
<dbReference type="AlphaFoldDB" id="A0AAW1K5N4"/>
<proteinExistence type="predicted"/>
<sequence>MAAVANTSSAPPTAVATVAAATASPPWAQIVRGPEPEPEPEPKPEVTPPPASVVVVAGNSPDNGESNAVASQKSSAWNKKPMSKPTPMNGEAAESSGVAVVMGADVWPSLSECTKVTGVDTPSTPTGQSSVRSLSSFSQKQTASNNSNHHMTNNNARSSRQRFTKREVGSNSIANGVPSHQLTGEGSHYHPNHGSAKPNTGSSLENSGRDNVQNHTHRESGQRNSSGEHYHHRNTFRKGNGGPHSRGDGSHQNYGGRRSDQERGNPDFNHQRSFNGRDAPMHHPRGFPRGYVRPSPPIAPPMIYPTAPPFANTMLPVVFPVPIVAPYPPAFFYSAPAPDLYPKLLVQVNYYFSNDNLVKDTHLRSLMDENGWIHVDKIVQFPKVQFLTNDANHLLEAVRPSTIVEVQGDKIRRRGDWKRWLLPHNVWFPSASESPSSNHPAVSAVTDGIQSVSVDEKTNCTSTAEVLGDGSASVSQALSGDSESIAKVVVGEENTGGC</sequence>
<evidence type="ECO:0000256" key="1">
    <source>
        <dbReference type="ARBA" id="ARBA00022884"/>
    </source>
</evidence>
<evidence type="ECO:0000313" key="6">
    <source>
        <dbReference type="Proteomes" id="UP001443914"/>
    </source>
</evidence>
<dbReference type="InterPro" id="IPR045180">
    <property type="entry name" value="La_dom_prot"/>
</dbReference>